<keyword evidence="4" id="KW-1185">Reference proteome</keyword>
<dbReference type="PROSITE" id="PS51257">
    <property type="entry name" value="PROKAR_LIPOPROTEIN"/>
    <property type="match status" value="1"/>
</dbReference>
<reference evidence="3 4" key="1">
    <citation type="submission" date="2019-06" db="EMBL/GenBank/DDBJ databases">
        <title>Sequencing the genomes of 1000 actinobacteria strains.</title>
        <authorList>
            <person name="Klenk H.-P."/>
        </authorList>
    </citation>
    <scope>NUCLEOTIDE SEQUENCE [LARGE SCALE GENOMIC DNA]</scope>
    <source>
        <strain evidence="3 4">DSM 45511</strain>
    </source>
</reference>
<dbReference type="AlphaFoldDB" id="A0A543FU22"/>
<dbReference type="RefSeq" id="WP_170225710.1">
    <property type="nucleotide sequence ID" value="NZ_VFPH01000002.1"/>
</dbReference>
<gene>
    <name evidence="3" type="ORF">FB388_4548</name>
</gene>
<keyword evidence="2" id="KW-0732">Signal</keyword>
<evidence type="ECO:0000256" key="1">
    <source>
        <dbReference type="SAM" id="MobiDB-lite"/>
    </source>
</evidence>
<feature type="region of interest" description="Disordered" evidence="1">
    <location>
        <begin position="25"/>
        <end position="45"/>
    </location>
</feature>
<sequence>MRTSRAVVALVVLLVLASCAARAAPVSGPAPTSTPTVPDMPPLPDEGRRSTVVEFTDWITDPALDRPWLLDPCLPTAYPTDRQRVGFRTVSREGPEAFDARQLGVYPTADVAAEVLAGFRRVLAACRTGQLPGGARWTWVTAETPDLGDEGFLAASTFVAPEYASNGARIAVTRAGNAVFLAHATGEYYTAEIDDGAQAVREVAERFLDSL</sequence>
<evidence type="ECO:0000256" key="2">
    <source>
        <dbReference type="SAM" id="SignalP"/>
    </source>
</evidence>
<evidence type="ECO:0000313" key="4">
    <source>
        <dbReference type="Proteomes" id="UP000319818"/>
    </source>
</evidence>
<evidence type="ECO:0000313" key="3">
    <source>
        <dbReference type="EMBL" id="TQM37339.1"/>
    </source>
</evidence>
<feature type="chain" id="PRO_5021770296" description="PknH-like protein" evidence="2">
    <location>
        <begin position="24"/>
        <end position="211"/>
    </location>
</feature>
<accession>A0A543FU22</accession>
<organism evidence="3 4">
    <name type="scientific">Pseudonocardia cypriaca</name>
    <dbReference type="NCBI Taxonomy" id="882449"/>
    <lineage>
        <taxon>Bacteria</taxon>
        <taxon>Bacillati</taxon>
        <taxon>Actinomycetota</taxon>
        <taxon>Actinomycetes</taxon>
        <taxon>Pseudonocardiales</taxon>
        <taxon>Pseudonocardiaceae</taxon>
        <taxon>Pseudonocardia</taxon>
    </lineage>
</organism>
<dbReference type="Proteomes" id="UP000319818">
    <property type="component" value="Unassembled WGS sequence"/>
</dbReference>
<feature type="signal peptide" evidence="2">
    <location>
        <begin position="1"/>
        <end position="23"/>
    </location>
</feature>
<protein>
    <recommendedName>
        <fullName evidence="5">PknH-like protein</fullName>
    </recommendedName>
</protein>
<proteinExistence type="predicted"/>
<dbReference type="EMBL" id="VFPH01000002">
    <property type="protein sequence ID" value="TQM37339.1"/>
    <property type="molecule type" value="Genomic_DNA"/>
</dbReference>
<comment type="caution">
    <text evidence="3">The sequence shown here is derived from an EMBL/GenBank/DDBJ whole genome shotgun (WGS) entry which is preliminary data.</text>
</comment>
<name>A0A543FU22_9PSEU</name>
<evidence type="ECO:0008006" key="5">
    <source>
        <dbReference type="Google" id="ProtNLM"/>
    </source>
</evidence>